<dbReference type="Gene3D" id="3.40.50.150">
    <property type="entry name" value="Vaccinia Virus protein VP39"/>
    <property type="match status" value="1"/>
</dbReference>
<evidence type="ECO:0000313" key="2">
    <source>
        <dbReference type="EMBL" id="ASK77801.1"/>
    </source>
</evidence>
<dbReference type="AlphaFoldDB" id="A0A220VBZ4"/>
<proteinExistence type="predicted"/>
<reference evidence="2 3" key="1">
    <citation type="journal article" date="2016" name="Int. J. Syst. Evol. Microbiol.">
        <title>Paraphotobacterium marinum gen. nov., sp. nov., a member of the family Vibrionaceae, isolated from surface seawater.</title>
        <authorList>
            <person name="Huang Z."/>
            <person name="Dong C."/>
            <person name="Shao Z."/>
        </authorList>
    </citation>
    <scope>NUCLEOTIDE SEQUENCE [LARGE SCALE GENOMIC DNA]</scope>
    <source>
        <strain evidence="2 3">NSCS20N07D</strain>
    </source>
</reference>
<dbReference type="Proteomes" id="UP000242175">
    <property type="component" value="Chromosome large"/>
</dbReference>
<gene>
    <name evidence="2" type="ORF">CF386_01265</name>
</gene>
<dbReference type="InterPro" id="IPR013216">
    <property type="entry name" value="Methyltransf_11"/>
</dbReference>
<dbReference type="GO" id="GO:0008757">
    <property type="term" value="F:S-adenosylmethionine-dependent methyltransferase activity"/>
    <property type="evidence" value="ECO:0007669"/>
    <property type="project" value="InterPro"/>
</dbReference>
<accession>A0A220VBZ4</accession>
<dbReference type="RefSeq" id="WP_089072711.1">
    <property type="nucleotide sequence ID" value="NZ_CBCSAM010000007.1"/>
</dbReference>
<dbReference type="OrthoDB" id="6191410at2"/>
<evidence type="ECO:0000259" key="1">
    <source>
        <dbReference type="Pfam" id="PF08241"/>
    </source>
</evidence>
<feature type="domain" description="Methyltransferase type 11" evidence="1">
    <location>
        <begin position="76"/>
        <end position="124"/>
    </location>
</feature>
<sequence length="230" mass="26980">MKEHWTEYYLNYPLSWDNLYKGAQTKEVIKLKVNSYKSFLFGPTCMKLGPLSFIFKSNSKYNINLSDCIKIDGSNIICNTHDLPLQDNSIDVSYIIYQLDYSFYPQKLLKEIDRVMSTDGTLMIVGFNPFSVNYLLNFSKAINKKIRLGFYTPYTLKDWLFFLNYEVIVFENFFVLNQFSSKFKCVSDKLECHCQLFGNSYFLIAKKRTYPLTPLKVGKKNISYRPIVLS</sequence>
<evidence type="ECO:0000313" key="3">
    <source>
        <dbReference type="Proteomes" id="UP000242175"/>
    </source>
</evidence>
<name>A0A220VBZ4_9GAMM</name>
<organism evidence="2 3">
    <name type="scientific">Paraphotobacterium marinum</name>
    <dbReference type="NCBI Taxonomy" id="1755811"/>
    <lineage>
        <taxon>Bacteria</taxon>
        <taxon>Pseudomonadati</taxon>
        <taxon>Pseudomonadota</taxon>
        <taxon>Gammaproteobacteria</taxon>
        <taxon>Vibrionales</taxon>
        <taxon>Vibrionaceae</taxon>
        <taxon>Paraphotobacterium</taxon>
    </lineage>
</organism>
<dbReference type="InterPro" id="IPR029063">
    <property type="entry name" value="SAM-dependent_MTases_sf"/>
</dbReference>
<dbReference type="KEGG" id="pmai:CF386_01265"/>
<dbReference type="SUPFAM" id="SSF53335">
    <property type="entry name" value="S-adenosyl-L-methionine-dependent methyltransferases"/>
    <property type="match status" value="1"/>
</dbReference>
<dbReference type="EMBL" id="CP022355">
    <property type="protein sequence ID" value="ASK77801.1"/>
    <property type="molecule type" value="Genomic_DNA"/>
</dbReference>
<protein>
    <recommendedName>
        <fullName evidence="1">Methyltransferase type 11 domain-containing protein</fullName>
    </recommendedName>
</protein>
<dbReference type="Pfam" id="PF08241">
    <property type="entry name" value="Methyltransf_11"/>
    <property type="match status" value="1"/>
</dbReference>
<keyword evidence="3" id="KW-1185">Reference proteome</keyword>